<dbReference type="Proteomes" id="UP000199615">
    <property type="component" value="Unassembled WGS sequence"/>
</dbReference>
<name>A0A1H8WZT2_9BRAD</name>
<feature type="signal peptide" evidence="1">
    <location>
        <begin position="1"/>
        <end position="23"/>
    </location>
</feature>
<dbReference type="AlphaFoldDB" id="A0A1H8WZT2"/>
<keyword evidence="3" id="KW-1185">Reference proteome</keyword>
<dbReference type="PANTHER" id="PTHR36302:SF1">
    <property type="entry name" value="COPPER CHAPERONE PCU(A)C"/>
    <property type="match status" value="1"/>
</dbReference>
<proteinExistence type="predicted"/>
<organism evidence="2 3">
    <name type="scientific">Rhodopseudomonas pseudopalustris</name>
    <dbReference type="NCBI Taxonomy" id="1513892"/>
    <lineage>
        <taxon>Bacteria</taxon>
        <taxon>Pseudomonadati</taxon>
        <taxon>Pseudomonadota</taxon>
        <taxon>Alphaproteobacteria</taxon>
        <taxon>Hyphomicrobiales</taxon>
        <taxon>Nitrobacteraceae</taxon>
        <taxon>Rhodopseudomonas</taxon>
    </lineage>
</organism>
<evidence type="ECO:0008006" key="4">
    <source>
        <dbReference type="Google" id="ProtNLM"/>
    </source>
</evidence>
<dbReference type="Pfam" id="PF04314">
    <property type="entry name" value="PCuAC"/>
    <property type="match status" value="1"/>
</dbReference>
<sequence>MALLKTTLVMLAVFIGLATPSIAHDYTAGDIRIGHPWSRPTPPSAKVAGGYVKLNNAGSEPDRLVAIASPIANRAEIHRSVVEDGIARMRSLDGVTVEPGATVDFVAERLHFMFIEPNRQLCNGERFPATLVFEKAGRVDIEFMVQMRTSAPAVEDHSGHGGSQ</sequence>
<dbReference type="RefSeq" id="WP_062313575.1">
    <property type="nucleotide sequence ID" value="NZ_FODT01000015.1"/>
</dbReference>
<dbReference type="PANTHER" id="PTHR36302">
    <property type="entry name" value="BLR7088 PROTEIN"/>
    <property type="match status" value="1"/>
</dbReference>
<evidence type="ECO:0000313" key="3">
    <source>
        <dbReference type="Proteomes" id="UP000199615"/>
    </source>
</evidence>
<dbReference type="InterPro" id="IPR036182">
    <property type="entry name" value="PCuAC_sf"/>
</dbReference>
<evidence type="ECO:0000313" key="2">
    <source>
        <dbReference type="EMBL" id="SEP33154.1"/>
    </source>
</evidence>
<gene>
    <name evidence="2" type="ORF">SAMN05444123_11517</name>
</gene>
<dbReference type="SUPFAM" id="SSF110087">
    <property type="entry name" value="DR1885-like metal-binding protein"/>
    <property type="match status" value="1"/>
</dbReference>
<feature type="chain" id="PRO_5011674934" description="Copper(I)-binding protein" evidence="1">
    <location>
        <begin position="24"/>
        <end position="164"/>
    </location>
</feature>
<dbReference type="InterPro" id="IPR007410">
    <property type="entry name" value="LpqE-like"/>
</dbReference>
<dbReference type="InterPro" id="IPR058248">
    <property type="entry name" value="Lxx211020-like"/>
</dbReference>
<dbReference type="EMBL" id="FODT01000015">
    <property type="protein sequence ID" value="SEP33154.1"/>
    <property type="molecule type" value="Genomic_DNA"/>
</dbReference>
<protein>
    <recommendedName>
        <fullName evidence="4">Copper(I)-binding protein</fullName>
    </recommendedName>
</protein>
<dbReference type="Gene3D" id="2.60.40.1890">
    <property type="entry name" value="PCu(A)C copper chaperone"/>
    <property type="match status" value="1"/>
</dbReference>
<keyword evidence="1" id="KW-0732">Signal</keyword>
<reference evidence="3" key="1">
    <citation type="submission" date="2016-10" db="EMBL/GenBank/DDBJ databases">
        <authorList>
            <person name="Varghese N."/>
            <person name="Submissions S."/>
        </authorList>
    </citation>
    <scope>NUCLEOTIDE SEQUENCE [LARGE SCALE GENOMIC DNA]</scope>
    <source>
        <strain evidence="3">DSM 123</strain>
    </source>
</reference>
<evidence type="ECO:0000256" key="1">
    <source>
        <dbReference type="SAM" id="SignalP"/>
    </source>
</evidence>
<accession>A0A1H8WZT2</accession>